<dbReference type="Proteomes" id="UP000239649">
    <property type="component" value="Unassembled WGS sequence"/>
</dbReference>
<evidence type="ECO:0000313" key="1">
    <source>
        <dbReference type="EMBL" id="PSC76817.1"/>
    </source>
</evidence>
<sequence length="399" mass="42634">MVLRQLLLLTDTPSADGISFGEIHIVVVKFDKPANAALLATITDGNTVVTAVQAPPSPPSTTPPAPDMFAMHAGITPDIFYSQLDGTQVSILESGLLNAGYSTGSILLYYWSDTLSYSWNLEINGVTKPEYMPLRIFEDLWNTPVLFNVTPDQPWSPDTVSYSGTFTDAQLREALAAAGHPEASLNNHTPDIFLELIDGGGGLAIEDQAGLSAAPAPEGGQVGAVAAARRRGLLQEVANDTAAAGTCGAGEPSRIIGFIFDSVSRYKLKPVLKDTTSLPKSIVQIPLYVSAGIIGLLGLAFISMHVSGTLEEASLKNTLFRLCGAKVVIVETNETKRGSGRSAAPKCGLCNTYIYYRFASNALLTQFQLCQSKQAAYINNVVNKNFKQVLKAPPKYSRC</sequence>
<gene>
    <name evidence="1" type="primary">g757</name>
    <name evidence="1" type="ORF">C2E20_0757</name>
</gene>
<proteinExistence type="predicted"/>
<keyword evidence="2" id="KW-1185">Reference proteome</keyword>
<organism evidence="1 2">
    <name type="scientific">Micractinium conductrix</name>
    <dbReference type="NCBI Taxonomy" id="554055"/>
    <lineage>
        <taxon>Eukaryota</taxon>
        <taxon>Viridiplantae</taxon>
        <taxon>Chlorophyta</taxon>
        <taxon>core chlorophytes</taxon>
        <taxon>Trebouxiophyceae</taxon>
        <taxon>Chlorellales</taxon>
        <taxon>Chlorellaceae</taxon>
        <taxon>Chlorella clade</taxon>
        <taxon>Micractinium</taxon>
    </lineage>
</organism>
<reference evidence="1 2" key="1">
    <citation type="journal article" date="2018" name="Plant J.">
        <title>Genome sequences of Chlorella sorokiniana UTEX 1602 and Micractinium conductrix SAG 241.80: implications to maltose excretion by a green alga.</title>
        <authorList>
            <person name="Arriola M.B."/>
            <person name="Velmurugan N."/>
            <person name="Zhang Y."/>
            <person name="Plunkett M.H."/>
            <person name="Hondzo H."/>
            <person name="Barney B.M."/>
        </authorList>
    </citation>
    <scope>NUCLEOTIDE SEQUENCE [LARGE SCALE GENOMIC DNA]</scope>
    <source>
        <strain evidence="1 2">SAG 241.80</strain>
    </source>
</reference>
<accession>A0A2P6VRX2</accession>
<name>A0A2P6VRX2_9CHLO</name>
<protein>
    <submittedName>
        <fullName evidence="1">Nitrate ABC transporter substrate-binding</fullName>
    </submittedName>
</protein>
<comment type="caution">
    <text evidence="1">The sequence shown here is derived from an EMBL/GenBank/DDBJ whole genome shotgun (WGS) entry which is preliminary data.</text>
</comment>
<dbReference type="AlphaFoldDB" id="A0A2P6VRX2"/>
<dbReference type="EMBL" id="LHPF02000001">
    <property type="protein sequence ID" value="PSC76817.1"/>
    <property type="molecule type" value="Genomic_DNA"/>
</dbReference>
<evidence type="ECO:0000313" key="2">
    <source>
        <dbReference type="Proteomes" id="UP000239649"/>
    </source>
</evidence>